<sequence length="437" mass="47757">MQTSRAALGVPAPGNDALVSLPPPQQKVVAAVYKFRDQTGQYKPSATGASWSTAVTQGTTTILLKSLEESGWFTPIERENLGNLLNERKIIRSTRAEAEQLTGKPEPLLPSLLFAGIILEGGIISYDANVITGGAGLRYFGAGGSGQYREDKVTVYLRAISTSTGEILKTVYTSKTILSQSMDFGVFRYVKFKRLLEAETGFTYNEPSEIAVKEAIDKAVQSMVIEGMLAGYWRPQTKEALDSPIVKEYLQEKQDAQNSDIHGQIMAQRRGAIGISVAGGALRYNGDYSDPKITPMAEAGLRFSTRSNLSFDVRVGGGELSTERNFQQKIVYGEVDVNYNLFPMLAHTPYLQIGAGALSTGGNLGDALGNVSFNNLNSYVKAGLGVEFMASKRFGVEANVFSSYMLNDTMDEVQRGRFNDYYWGGKVGVNYYLNLFK</sequence>
<dbReference type="PANTHER" id="PTHR41164:SF1">
    <property type="entry name" value="CURLI PRODUCTION ASSEMBLY_TRANSPORT COMPONENT CSGG"/>
    <property type="match status" value="1"/>
</dbReference>
<dbReference type="EMBL" id="JBHTLD010000307">
    <property type="protein sequence ID" value="MFD1188574.1"/>
    <property type="molecule type" value="Genomic_DNA"/>
</dbReference>
<accession>A0ABW3SUJ0</accession>
<keyword evidence="3" id="KW-0472">Membrane</keyword>
<proteinExistence type="predicted"/>
<keyword evidence="1" id="KW-1003">Cell membrane</keyword>
<name>A0ABW3SUJ0_9BACT</name>
<evidence type="ECO:0000313" key="6">
    <source>
        <dbReference type="EMBL" id="MFD1188574.1"/>
    </source>
</evidence>
<dbReference type="Pfam" id="PF03783">
    <property type="entry name" value="CsgG"/>
    <property type="match status" value="1"/>
</dbReference>
<evidence type="ECO:0000256" key="3">
    <source>
        <dbReference type="ARBA" id="ARBA00023136"/>
    </source>
</evidence>
<reference evidence="7" key="1">
    <citation type="journal article" date="2019" name="Int. J. Syst. Evol. Microbiol.">
        <title>The Global Catalogue of Microorganisms (GCM) 10K type strain sequencing project: providing services to taxonomists for standard genome sequencing and annotation.</title>
        <authorList>
            <consortium name="The Broad Institute Genomics Platform"/>
            <consortium name="The Broad Institute Genome Sequencing Center for Infectious Disease"/>
            <person name="Wu L."/>
            <person name="Ma J."/>
        </authorList>
    </citation>
    <scope>NUCLEOTIDE SEQUENCE [LARGE SCALE GENOMIC DNA]</scope>
    <source>
        <strain evidence="7">JCM 31319</strain>
    </source>
</reference>
<evidence type="ECO:0000256" key="5">
    <source>
        <dbReference type="ARBA" id="ARBA00023288"/>
    </source>
</evidence>
<gene>
    <name evidence="6" type="ORF">ACFQ2O_20370</name>
</gene>
<evidence type="ECO:0000313" key="7">
    <source>
        <dbReference type="Proteomes" id="UP001597094"/>
    </source>
</evidence>
<keyword evidence="4" id="KW-0564">Palmitate</keyword>
<keyword evidence="7" id="KW-1185">Reference proteome</keyword>
<evidence type="ECO:0000256" key="4">
    <source>
        <dbReference type="ARBA" id="ARBA00023139"/>
    </source>
</evidence>
<keyword evidence="2" id="KW-0732">Signal</keyword>
<organism evidence="6 7">
    <name type="scientific">Pontibacter rugosus</name>
    <dbReference type="NCBI Taxonomy" id="1745966"/>
    <lineage>
        <taxon>Bacteria</taxon>
        <taxon>Pseudomonadati</taxon>
        <taxon>Bacteroidota</taxon>
        <taxon>Cytophagia</taxon>
        <taxon>Cytophagales</taxon>
        <taxon>Hymenobacteraceae</taxon>
        <taxon>Pontibacter</taxon>
    </lineage>
</organism>
<dbReference type="InterPro" id="IPR011250">
    <property type="entry name" value="OMP/PagP_B-barrel"/>
</dbReference>
<dbReference type="RefSeq" id="WP_377532415.1">
    <property type="nucleotide sequence ID" value="NZ_JBHTLD010000307.1"/>
</dbReference>
<comment type="caution">
    <text evidence="6">The sequence shown here is derived from an EMBL/GenBank/DDBJ whole genome shotgun (WGS) entry which is preliminary data.</text>
</comment>
<dbReference type="PANTHER" id="PTHR41164">
    <property type="entry name" value="CURLI PRODUCTION ASSEMBLY/TRANSPORT COMPONENT CSGG"/>
    <property type="match status" value="1"/>
</dbReference>
<evidence type="ECO:0000256" key="2">
    <source>
        <dbReference type="ARBA" id="ARBA00022729"/>
    </source>
</evidence>
<dbReference type="Proteomes" id="UP001597094">
    <property type="component" value="Unassembled WGS sequence"/>
</dbReference>
<dbReference type="SUPFAM" id="SSF56925">
    <property type="entry name" value="OMPA-like"/>
    <property type="match status" value="1"/>
</dbReference>
<keyword evidence="5" id="KW-0449">Lipoprotein</keyword>
<dbReference type="InterPro" id="IPR005534">
    <property type="entry name" value="Curli_assmbl/transp-comp_CsgG"/>
</dbReference>
<protein>
    <submittedName>
        <fullName evidence="6">CsgG/HfaB family protein</fullName>
    </submittedName>
</protein>
<evidence type="ECO:0000256" key="1">
    <source>
        <dbReference type="ARBA" id="ARBA00022475"/>
    </source>
</evidence>
<dbReference type="Gene3D" id="2.40.160.20">
    <property type="match status" value="1"/>
</dbReference>
<dbReference type="Gene3D" id="3.40.50.10610">
    <property type="entry name" value="ABC-type transport auxiliary lipoprotein component"/>
    <property type="match status" value="2"/>
</dbReference>